<reference evidence="2 3" key="1">
    <citation type="submission" date="2020-08" db="EMBL/GenBank/DDBJ databases">
        <authorList>
            <person name="Liu C."/>
            <person name="Sun Q."/>
        </authorList>
    </citation>
    <scope>NUCLEOTIDE SEQUENCE [LARGE SCALE GENOMIC DNA]</scope>
    <source>
        <strain evidence="2 3">NSJ-18</strain>
    </source>
</reference>
<organism evidence="2 3">
    <name type="scientific">Romboutsia faecis</name>
    <dbReference type="NCBI Taxonomy" id="2764597"/>
    <lineage>
        <taxon>Bacteria</taxon>
        <taxon>Bacillati</taxon>
        <taxon>Bacillota</taxon>
        <taxon>Clostridia</taxon>
        <taxon>Peptostreptococcales</taxon>
        <taxon>Peptostreptococcaceae</taxon>
        <taxon>Romboutsia</taxon>
    </lineage>
</organism>
<dbReference type="InterPro" id="IPR050469">
    <property type="entry name" value="Diguanylate_Cyclase"/>
</dbReference>
<proteinExistence type="predicted"/>
<dbReference type="NCBIfam" id="TIGR00254">
    <property type="entry name" value="GGDEF"/>
    <property type="match status" value="1"/>
</dbReference>
<dbReference type="InterPro" id="IPR029787">
    <property type="entry name" value="Nucleotide_cyclase"/>
</dbReference>
<dbReference type="EMBL" id="JACRWE010000004">
    <property type="protein sequence ID" value="MBC5997135.1"/>
    <property type="molecule type" value="Genomic_DNA"/>
</dbReference>
<dbReference type="InterPro" id="IPR043128">
    <property type="entry name" value="Rev_trsase/Diguanyl_cyclase"/>
</dbReference>
<dbReference type="PANTHER" id="PTHR45138:SF9">
    <property type="entry name" value="DIGUANYLATE CYCLASE DGCM-RELATED"/>
    <property type="match status" value="1"/>
</dbReference>
<comment type="caution">
    <text evidence="2">The sequence shown here is derived from an EMBL/GenBank/DDBJ whole genome shotgun (WGS) entry which is preliminary data.</text>
</comment>
<dbReference type="RefSeq" id="WP_153924484.1">
    <property type="nucleotide sequence ID" value="NZ_JACRWE010000004.1"/>
</dbReference>
<feature type="domain" description="GGDEF" evidence="1">
    <location>
        <begin position="270"/>
        <end position="394"/>
    </location>
</feature>
<dbReference type="InterPro" id="IPR035965">
    <property type="entry name" value="PAS-like_dom_sf"/>
</dbReference>
<dbReference type="Proteomes" id="UP000609849">
    <property type="component" value="Unassembled WGS sequence"/>
</dbReference>
<sequence length="395" mass="46181">MDIDIMIKILDNQENGIIILNKYKKVLHANKAAKDFLGNDLNQLLGDYLNCERTVIEKVNCQNITRCKSCIINRTIDRVIKTKDTEVINNVEVKKNQIDINLSMKISLCEEQYIVIELFNLNIKNLQMNFLSRLADKSKDIMFFKDEKLRYLYINKTFEDFLNKEKEYIIGKKDIDLVNENLLDPNLYEQCFIGDKEALEKGYYYGIEVMAERKFRVSKENIDGGILCIARDITDEIEAIKKSEIDNLTGIYNRNKFKDIINEIYLNKESEYYMALIDLDDLRNLNNKYGHVMGDKYLNILGRILKSQNNSVFFRIGGDEFAGLINYNQVCPEEVFKKIFKEINKLSLDPKLSVSVGINKFDITKDYEKNYEITDKVLYEAKKNGKNKFIISYGK</sequence>
<gene>
    <name evidence="2" type="ORF">H8923_10210</name>
</gene>
<protein>
    <submittedName>
        <fullName evidence="2">Sensor domain-containing diguanylate cyclase</fullName>
    </submittedName>
</protein>
<evidence type="ECO:0000313" key="3">
    <source>
        <dbReference type="Proteomes" id="UP000609849"/>
    </source>
</evidence>
<name>A0ABR7JQD8_9FIRM</name>
<dbReference type="Pfam" id="PF00990">
    <property type="entry name" value="GGDEF"/>
    <property type="match status" value="1"/>
</dbReference>
<evidence type="ECO:0000313" key="2">
    <source>
        <dbReference type="EMBL" id="MBC5997135.1"/>
    </source>
</evidence>
<evidence type="ECO:0000259" key="1">
    <source>
        <dbReference type="PROSITE" id="PS50887"/>
    </source>
</evidence>
<dbReference type="Pfam" id="PF13188">
    <property type="entry name" value="PAS_8"/>
    <property type="match status" value="1"/>
</dbReference>
<keyword evidence="3" id="KW-1185">Reference proteome</keyword>
<dbReference type="InterPro" id="IPR000014">
    <property type="entry name" value="PAS"/>
</dbReference>
<accession>A0ABR7JQD8</accession>
<dbReference type="PANTHER" id="PTHR45138">
    <property type="entry name" value="REGULATORY COMPONENTS OF SENSORY TRANSDUCTION SYSTEM"/>
    <property type="match status" value="1"/>
</dbReference>
<dbReference type="PROSITE" id="PS50887">
    <property type="entry name" value="GGDEF"/>
    <property type="match status" value="1"/>
</dbReference>
<dbReference type="Gene3D" id="3.30.70.270">
    <property type="match status" value="1"/>
</dbReference>
<dbReference type="Gene3D" id="3.30.450.20">
    <property type="entry name" value="PAS domain"/>
    <property type="match status" value="1"/>
</dbReference>
<dbReference type="CDD" id="cd01949">
    <property type="entry name" value="GGDEF"/>
    <property type="match status" value="1"/>
</dbReference>
<dbReference type="SUPFAM" id="SSF55785">
    <property type="entry name" value="PYP-like sensor domain (PAS domain)"/>
    <property type="match status" value="1"/>
</dbReference>
<dbReference type="SUPFAM" id="SSF55073">
    <property type="entry name" value="Nucleotide cyclase"/>
    <property type="match status" value="1"/>
</dbReference>
<dbReference type="InterPro" id="IPR000160">
    <property type="entry name" value="GGDEF_dom"/>
</dbReference>
<dbReference type="SMART" id="SM00267">
    <property type="entry name" value="GGDEF"/>
    <property type="match status" value="1"/>
</dbReference>